<evidence type="ECO:0000313" key="1">
    <source>
        <dbReference type="EMBL" id="KAA1254718.1"/>
    </source>
</evidence>
<dbReference type="Proteomes" id="UP000323225">
    <property type="component" value="Unassembled WGS sequence"/>
</dbReference>
<sequence length="81" mass="9636">MSKLFETDGIPEDFNELLSLDFYYQVCNLNQNGVMDKEVVIELNNTIFAPEHERRQRLIQIITKQENQAQKIESEEEIQYI</sequence>
<organism evidence="1 2">
    <name type="scientific">Vibrio cholerae</name>
    <dbReference type="NCBI Taxonomy" id="666"/>
    <lineage>
        <taxon>Bacteria</taxon>
        <taxon>Pseudomonadati</taxon>
        <taxon>Pseudomonadota</taxon>
        <taxon>Gammaproteobacteria</taxon>
        <taxon>Vibrionales</taxon>
        <taxon>Vibrionaceae</taxon>
        <taxon>Vibrio</taxon>
    </lineage>
</organism>
<comment type="caution">
    <text evidence="1">The sequence shown here is derived from an EMBL/GenBank/DDBJ whole genome shotgun (WGS) entry which is preliminary data.</text>
</comment>
<gene>
    <name evidence="1" type="ORF">F0M16_10655</name>
</gene>
<dbReference type="EMBL" id="VUAA01000010">
    <property type="protein sequence ID" value="KAA1254718.1"/>
    <property type="molecule type" value="Genomic_DNA"/>
</dbReference>
<proteinExistence type="predicted"/>
<dbReference type="AlphaFoldDB" id="A0A5B1C103"/>
<reference evidence="1 2" key="1">
    <citation type="submission" date="2019-09" db="EMBL/GenBank/DDBJ databases">
        <authorList>
            <person name="Kritzky A."/>
            <person name="Schelkanova E.Y."/>
            <person name="Alkhova Z.V."/>
            <person name="Smirnova N.I."/>
        </authorList>
    </citation>
    <scope>NUCLEOTIDE SEQUENCE [LARGE SCALE GENOMIC DNA]</scope>
    <source>
        <strain evidence="1 2">M1526</strain>
    </source>
</reference>
<name>A0A5B1C103_VIBCL</name>
<accession>A0A5B1C103</accession>
<protein>
    <submittedName>
        <fullName evidence="1">Uncharacterized protein</fullName>
    </submittedName>
</protein>
<evidence type="ECO:0000313" key="2">
    <source>
        <dbReference type="Proteomes" id="UP000323225"/>
    </source>
</evidence>